<dbReference type="AlphaFoldDB" id="A0A3R7PEA1"/>
<evidence type="ECO:0000256" key="9">
    <source>
        <dbReference type="SAM" id="MobiDB-lite"/>
    </source>
</evidence>
<dbReference type="GO" id="GO:0008170">
    <property type="term" value="F:N-methyltransferase activity"/>
    <property type="evidence" value="ECO:0007669"/>
    <property type="project" value="UniProtKB-ARBA"/>
</dbReference>
<dbReference type="GO" id="GO:0008757">
    <property type="term" value="F:S-adenosylmethionine-dependent methyltransferase activity"/>
    <property type="evidence" value="ECO:0007669"/>
    <property type="project" value="UniProtKB-ARBA"/>
</dbReference>
<keyword evidence="6" id="KW-0949">S-adenosyl-L-methionine</keyword>
<evidence type="ECO:0000256" key="7">
    <source>
        <dbReference type="ARBA" id="ARBA00023242"/>
    </source>
</evidence>
<dbReference type="Proteomes" id="UP000283509">
    <property type="component" value="Unassembled WGS sequence"/>
</dbReference>
<organism evidence="11 12">
    <name type="scientific">Penaeus vannamei</name>
    <name type="common">Whiteleg shrimp</name>
    <name type="synonym">Litopenaeus vannamei</name>
    <dbReference type="NCBI Taxonomy" id="6689"/>
    <lineage>
        <taxon>Eukaryota</taxon>
        <taxon>Metazoa</taxon>
        <taxon>Ecdysozoa</taxon>
        <taxon>Arthropoda</taxon>
        <taxon>Crustacea</taxon>
        <taxon>Multicrustacea</taxon>
        <taxon>Malacostraca</taxon>
        <taxon>Eumalacostraca</taxon>
        <taxon>Eucarida</taxon>
        <taxon>Decapoda</taxon>
        <taxon>Dendrobranchiata</taxon>
        <taxon>Penaeoidea</taxon>
        <taxon>Penaeidae</taxon>
        <taxon>Penaeus</taxon>
    </lineage>
</organism>
<dbReference type="GO" id="GO:0005634">
    <property type="term" value="C:nucleus"/>
    <property type="evidence" value="ECO:0007669"/>
    <property type="project" value="UniProtKB-SubCell"/>
</dbReference>
<gene>
    <name evidence="11" type="ORF">C7M84_013793</name>
</gene>
<dbReference type="STRING" id="6689.A0A3R7PEA1"/>
<dbReference type="OrthoDB" id="10377826at2759"/>
<sequence>MDSQCEGLTFVASVQEHDLVPSDPFFAAAIVQEWSDPMAPAKEEYPIAANALEKNSRPRILISLVGLVLRRLALLDQNSVQMGKSFSGVSIWIPDVPGLIDDFKLQKKEKAFSEVSIWIPDVSVPIDDPGLTKESVQMGKSLSEVSIWIPDVSISIDDFKQRNESSQRGTPFNEVSIWIPHISVPIEDFGPVDSFREDGVIPIDDGVWSERRLNRGCVADAFVCCKGNKTQRCVFNSWDVKIPIEDESDLAGCFQPTKVTLLFHYEVIQQLSMSQVHATIRNKRKRYRYDSRGLPGATFAKMNDFLPPTRVLSVELESIRRISPAKIIKSKTPREAILNQNNATKSPEVWQHLCSFDSVPQLCHVCGREGWEDEANGLTLPIYLALAETQIPAMADSESFVRCFSSFVARLDDRLPEVEQHFGGECSEEDMFSYFWGLQEAHKCLVLSVPETLKSESSAVTYRTRGNKLYRSKNLKEALKSFNFSIMFAPHPPVPSAAASLCEEPAADGTSSAFEALALAYANRSAVMFELHQYEECLKDVELAILHGYPEASRCKLLARKERCVAKRKEEGGAVERLLTTHKHCPAVATADPATPRKSDAIRLSHTPEKGRHFLANREILPGELLLTEESYSSCLLPEFLPSHCSVCLTRCLTPLPCPGCPYVTFCSSQCRSRGQRSHVAECRVMGALIPLPSPWRVALGILTRATLPRLKVWLKKLKEEEQEATAFLSRTDAKTKERGRGGDEGEGGKVKEEREARRGEGKKQTEAEEGEGNANRRRKREKAKRKKEKKEREKRLRDIENQNEASKHQDEEKEEALYRAAFHAVTNKSKHSPSQLLHACAAAFCLTKLLEAGGGFFLEDDTPYAPRQEEAELVGATLLRHLLGAKCNAFTIAEVNVPSSRAARPRPVTVGVGLSPSVALFNHSCSPSAFLTHCGGGAQALTAARTIPPGQEVTIDYLIGSRGRSAASRQSRFLSQYGFSCSCDACARDRPAYPKLPDYADVLSEDGLLLRPGTPSPSSAPSSPVCQRLCQAKDYNDLGIDLDHVPHKVKEAVSRYKDVLQRCQETATPSEDDVRTVCDLIHLLDVHAQKPSSLHLAAQLTLEDMTLRRFLHAEIKDEFYY</sequence>
<dbReference type="InterPro" id="IPR052097">
    <property type="entry name" value="SET-MYND_domain_protein"/>
</dbReference>
<dbReference type="SUPFAM" id="SSF48452">
    <property type="entry name" value="TPR-like"/>
    <property type="match status" value="1"/>
</dbReference>
<feature type="compositionally biased region" description="Basic and acidic residues" evidence="9">
    <location>
        <begin position="791"/>
        <end position="813"/>
    </location>
</feature>
<reference evidence="11 12" key="2">
    <citation type="submission" date="2019-01" db="EMBL/GenBank/DDBJ databases">
        <title>The decoding of complex shrimp genome reveals the adaptation for benthos swimmer, frequently molting mechanism and breeding impact on genome.</title>
        <authorList>
            <person name="Sun Y."/>
            <person name="Gao Y."/>
            <person name="Yu Y."/>
        </authorList>
    </citation>
    <scope>NUCLEOTIDE SEQUENCE [LARGE SCALE GENOMIC DNA]</scope>
    <source>
        <tissue evidence="11">Muscle</tissue>
    </source>
</reference>
<dbReference type="GO" id="GO:0005737">
    <property type="term" value="C:cytoplasm"/>
    <property type="evidence" value="ECO:0007669"/>
    <property type="project" value="UniProtKB-SubCell"/>
</dbReference>
<keyword evidence="5" id="KW-0808">Transferase</keyword>
<evidence type="ECO:0000256" key="4">
    <source>
        <dbReference type="ARBA" id="ARBA00022603"/>
    </source>
</evidence>
<dbReference type="Gene3D" id="2.170.270.10">
    <property type="entry name" value="SET domain"/>
    <property type="match status" value="1"/>
</dbReference>
<feature type="region of interest" description="Disordered" evidence="9">
    <location>
        <begin position="725"/>
        <end position="813"/>
    </location>
</feature>
<dbReference type="SUPFAM" id="SSF82199">
    <property type="entry name" value="SET domain"/>
    <property type="match status" value="1"/>
</dbReference>
<evidence type="ECO:0000256" key="2">
    <source>
        <dbReference type="ARBA" id="ARBA00004496"/>
    </source>
</evidence>
<dbReference type="InterPro" id="IPR046341">
    <property type="entry name" value="SET_dom_sf"/>
</dbReference>
<feature type="compositionally biased region" description="Basic residues" evidence="9">
    <location>
        <begin position="776"/>
        <end position="790"/>
    </location>
</feature>
<evidence type="ECO:0000313" key="11">
    <source>
        <dbReference type="EMBL" id="ROT68088.1"/>
    </source>
</evidence>
<comment type="subcellular location">
    <subcellularLocation>
        <location evidence="2">Cytoplasm</location>
    </subcellularLocation>
    <subcellularLocation>
        <location evidence="1">Nucleus</location>
    </subcellularLocation>
</comment>
<dbReference type="PANTHER" id="PTHR46165:SF2">
    <property type="entry name" value="SET AND MYND DOMAIN-CONTAINING PROTEIN 4"/>
    <property type="match status" value="1"/>
</dbReference>
<comment type="catalytic activity">
    <reaction evidence="8">
        <text>L-lysyl-[protein] + S-adenosyl-L-methionine = N(6)-methyl-L-lysyl-[protein] + S-adenosyl-L-homocysteine + H(+)</text>
        <dbReference type="Rhea" id="RHEA:51736"/>
        <dbReference type="Rhea" id="RHEA-COMP:9752"/>
        <dbReference type="Rhea" id="RHEA-COMP:13053"/>
        <dbReference type="ChEBI" id="CHEBI:15378"/>
        <dbReference type="ChEBI" id="CHEBI:29969"/>
        <dbReference type="ChEBI" id="CHEBI:57856"/>
        <dbReference type="ChEBI" id="CHEBI:59789"/>
        <dbReference type="ChEBI" id="CHEBI:61929"/>
    </reaction>
</comment>
<reference evidence="11 12" key="1">
    <citation type="submission" date="2018-04" db="EMBL/GenBank/DDBJ databases">
        <authorList>
            <person name="Zhang X."/>
            <person name="Yuan J."/>
            <person name="Li F."/>
            <person name="Xiang J."/>
        </authorList>
    </citation>
    <scope>NUCLEOTIDE SEQUENCE [LARGE SCALE GENOMIC DNA]</scope>
    <source>
        <tissue evidence="11">Muscle</tissue>
    </source>
</reference>
<keyword evidence="3" id="KW-0963">Cytoplasm</keyword>
<keyword evidence="7" id="KW-0539">Nucleus</keyword>
<dbReference type="PROSITE" id="PS50280">
    <property type="entry name" value="SET"/>
    <property type="match status" value="1"/>
</dbReference>
<dbReference type="Pfam" id="PF00856">
    <property type="entry name" value="SET"/>
    <property type="match status" value="1"/>
</dbReference>
<dbReference type="GO" id="GO:0032259">
    <property type="term" value="P:methylation"/>
    <property type="evidence" value="ECO:0007669"/>
    <property type="project" value="UniProtKB-KW"/>
</dbReference>
<evidence type="ECO:0000256" key="6">
    <source>
        <dbReference type="ARBA" id="ARBA00022691"/>
    </source>
</evidence>
<evidence type="ECO:0000256" key="5">
    <source>
        <dbReference type="ARBA" id="ARBA00022679"/>
    </source>
</evidence>
<feature type="compositionally biased region" description="Basic and acidic residues" evidence="9">
    <location>
        <begin position="732"/>
        <end position="767"/>
    </location>
</feature>
<comment type="caution">
    <text evidence="11">The sequence shown here is derived from an EMBL/GenBank/DDBJ whole genome shotgun (WGS) entry which is preliminary data.</text>
</comment>
<name>A0A3R7PEA1_PENVA</name>
<dbReference type="InterPro" id="IPR044421">
    <property type="entry name" value="SMYD4_SET"/>
</dbReference>
<accession>A0A3R7PEA1</accession>
<evidence type="ECO:0000256" key="3">
    <source>
        <dbReference type="ARBA" id="ARBA00022490"/>
    </source>
</evidence>
<evidence type="ECO:0000313" key="12">
    <source>
        <dbReference type="Proteomes" id="UP000283509"/>
    </source>
</evidence>
<keyword evidence="4" id="KW-0489">Methyltransferase</keyword>
<dbReference type="GO" id="GO:0008276">
    <property type="term" value="F:protein methyltransferase activity"/>
    <property type="evidence" value="ECO:0007669"/>
    <property type="project" value="UniProtKB-ARBA"/>
</dbReference>
<proteinExistence type="predicted"/>
<evidence type="ECO:0000256" key="1">
    <source>
        <dbReference type="ARBA" id="ARBA00004123"/>
    </source>
</evidence>
<evidence type="ECO:0000256" key="8">
    <source>
        <dbReference type="ARBA" id="ARBA00048985"/>
    </source>
</evidence>
<dbReference type="EMBL" id="QCYY01002720">
    <property type="protein sequence ID" value="ROT68088.1"/>
    <property type="molecule type" value="Genomic_DNA"/>
</dbReference>
<dbReference type="PANTHER" id="PTHR46165">
    <property type="entry name" value="SET AND MYND DOMAIN-CONTAINING PROTEIN 4"/>
    <property type="match status" value="1"/>
</dbReference>
<dbReference type="GO" id="GO:0042826">
    <property type="term" value="F:histone deacetylase binding"/>
    <property type="evidence" value="ECO:0007669"/>
    <property type="project" value="TreeGrafter"/>
</dbReference>
<dbReference type="InterPro" id="IPR011990">
    <property type="entry name" value="TPR-like_helical_dom_sf"/>
</dbReference>
<dbReference type="Gene3D" id="1.25.40.10">
    <property type="entry name" value="Tetratricopeptide repeat domain"/>
    <property type="match status" value="1"/>
</dbReference>
<dbReference type="InterPro" id="IPR001214">
    <property type="entry name" value="SET_dom"/>
</dbReference>
<feature type="domain" description="SET" evidence="10">
    <location>
        <begin position="600"/>
        <end position="959"/>
    </location>
</feature>
<protein>
    <submittedName>
        <fullName evidence="11">Putative SET and MYND domain-containing protein 4 isoform X1</fullName>
    </submittedName>
</protein>
<dbReference type="CDD" id="cd10536">
    <property type="entry name" value="SET_SMYD4"/>
    <property type="match status" value="1"/>
</dbReference>
<keyword evidence="12" id="KW-1185">Reference proteome</keyword>
<dbReference type="SUPFAM" id="SSF144232">
    <property type="entry name" value="HIT/MYND zinc finger-like"/>
    <property type="match status" value="1"/>
</dbReference>
<evidence type="ECO:0000259" key="10">
    <source>
        <dbReference type="PROSITE" id="PS50280"/>
    </source>
</evidence>